<dbReference type="HOGENOM" id="CLU_008287_15_0_6"/>
<keyword evidence="10 11" id="KW-0998">Cell outer membrane</keyword>
<evidence type="ECO:0000256" key="13">
    <source>
        <dbReference type="SAM" id="SignalP"/>
    </source>
</evidence>
<evidence type="ECO:0000256" key="4">
    <source>
        <dbReference type="ARBA" id="ARBA00022496"/>
    </source>
</evidence>
<organism evidence="16 17">
    <name type="scientific">Luminiphilus syltensis NOR5-1B</name>
    <dbReference type="NCBI Taxonomy" id="565045"/>
    <lineage>
        <taxon>Bacteria</taxon>
        <taxon>Pseudomonadati</taxon>
        <taxon>Pseudomonadota</taxon>
        <taxon>Gammaproteobacteria</taxon>
        <taxon>Cellvibrionales</taxon>
        <taxon>Halieaceae</taxon>
        <taxon>Luminiphilus</taxon>
    </lineage>
</organism>
<evidence type="ECO:0000313" key="16">
    <source>
        <dbReference type="EMBL" id="EED35374.1"/>
    </source>
</evidence>
<feature type="chain" id="PRO_5002873543" evidence="13">
    <location>
        <begin position="27"/>
        <end position="795"/>
    </location>
</feature>
<dbReference type="Gene3D" id="2.40.170.20">
    <property type="entry name" value="TonB-dependent receptor, beta-barrel domain"/>
    <property type="match status" value="1"/>
</dbReference>
<name>B8KT93_9GAMM</name>
<keyword evidence="17" id="KW-1185">Reference proteome</keyword>
<keyword evidence="4" id="KW-0410">Iron transport</keyword>
<dbReference type="OrthoDB" id="7051185at2"/>
<evidence type="ECO:0000256" key="6">
    <source>
        <dbReference type="ARBA" id="ARBA00023004"/>
    </source>
</evidence>
<evidence type="ECO:0000256" key="8">
    <source>
        <dbReference type="ARBA" id="ARBA00023077"/>
    </source>
</evidence>
<sequence length="795" mass="87529">MKKRNPLYLATGAALALSLGGGLAQASVLEEVIVTAQKREQNLQDVGVSVTAYSGNQLDALGFDNNVDITQQVPGMQLNTFSPSLTTFNIRGISQNNFTDNLEAPIAVYIDDAYVSSMQAINGQMFDMQRMEVLRGPQGTLFGRNATGGLVHYITNKATDEELNGYVQVEGGDYSRKAVEGAVGGAISDRARYRIAGRWNEMDGYIESKPFPGYDAPLPPPSGVDIGGMDGYSARIALQFDVGDRTLVDVMAKYSEDDGVPTGGYNFLQYGSNADAYIPQEFIDFTTDVIGAPAEATADIFFCESQIDCFAPVNEAGLATFQGDADEPFEHYSDYPGFLDRTIENYTVNIEHEFVSGMQLQSITNYQAIDKFYTEDGDGIPVPIIEFTTVADQTQFSQEFRLSGDSDNFRWQTGLYWLDIEMDNQALTAGSPAFGAANELGFGETAISPAVEQDYQIDATNWSVFGQGEFDVSDRLTVIAGLRWSQDDKEMDFVSNYRDDAAGVFVPNLFNFEEVVDAAGGDQDEIDYGDWAGRLQLDFRVTEDTLLFASYNRGIKGGNWTVSAGVSLDTIRHDEEILDSFEAGFKTQTADGTLRINGTVFYYDYTDYQAFSFNGGTPQIRNSDAESMGGELEVFWTPTENWDFVLGASLLDTEVDEVFGPELQATPVPGVVVDWPVDSISGYELPNAPRYSLNYLARYNMPLGDSSLALQVDGNFNDDQWFEVTNEGGSLQEAYNVTNARITWTTGSEALEIVAWVKNVFDEEYKIYNLNLGILGNTSQYAPPRMVGGQVRYAF</sequence>
<dbReference type="PANTHER" id="PTHR32552">
    <property type="entry name" value="FERRICHROME IRON RECEPTOR-RELATED"/>
    <property type="match status" value="1"/>
</dbReference>
<keyword evidence="5 11" id="KW-0812">Transmembrane</keyword>
<dbReference type="PANTHER" id="PTHR32552:SF81">
    <property type="entry name" value="TONB-DEPENDENT OUTER MEMBRANE RECEPTOR"/>
    <property type="match status" value="1"/>
</dbReference>
<keyword evidence="7" id="KW-0406">Ion transport</keyword>
<keyword evidence="16" id="KW-0675">Receptor</keyword>
<evidence type="ECO:0000313" key="17">
    <source>
        <dbReference type="Proteomes" id="UP000004699"/>
    </source>
</evidence>
<feature type="domain" description="TonB-dependent receptor-like beta-barrel" evidence="14">
    <location>
        <begin position="332"/>
        <end position="760"/>
    </location>
</feature>
<evidence type="ECO:0000256" key="10">
    <source>
        <dbReference type="ARBA" id="ARBA00023237"/>
    </source>
</evidence>
<keyword evidence="8 12" id="KW-0798">TonB box</keyword>
<evidence type="ECO:0000256" key="1">
    <source>
        <dbReference type="ARBA" id="ARBA00004571"/>
    </source>
</evidence>
<dbReference type="Proteomes" id="UP000004699">
    <property type="component" value="Unassembled WGS sequence"/>
</dbReference>
<dbReference type="PROSITE" id="PS52016">
    <property type="entry name" value="TONB_DEPENDENT_REC_3"/>
    <property type="match status" value="1"/>
</dbReference>
<evidence type="ECO:0000259" key="15">
    <source>
        <dbReference type="Pfam" id="PF07715"/>
    </source>
</evidence>
<dbReference type="AlphaFoldDB" id="B8KT93"/>
<dbReference type="Gene3D" id="2.170.130.10">
    <property type="entry name" value="TonB-dependent receptor, plug domain"/>
    <property type="match status" value="1"/>
</dbReference>
<dbReference type="Pfam" id="PF07715">
    <property type="entry name" value="Plug"/>
    <property type="match status" value="1"/>
</dbReference>
<evidence type="ECO:0000256" key="7">
    <source>
        <dbReference type="ARBA" id="ARBA00023065"/>
    </source>
</evidence>
<evidence type="ECO:0000256" key="2">
    <source>
        <dbReference type="ARBA" id="ARBA00022448"/>
    </source>
</evidence>
<dbReference type="STRING" id="565045.NOR51B_1319"/>
<feature type="signal peptide" evidence="13">
    <location>
        <begin position="1"/>
        <end position="26"/>
    </location>
</feature>
<dbReference type="EMBL" id="DS999411">
    <property type="protein sequence ID" value="EED35374.1"/>
    <property type="molecule type" value="Genomic_DNA"/>
</dbReference>
<dbReference type="InterPro" id="IPR037066">
    <property type="entry name" value="Plug_dom_sf"/>
</dbReference>
<dbReference type="InterPro" id="IPR039426">
    <property type="entry name" value="TonB-dep_rcpt-like"/>
</dbReference>
<dbReference type="InterPro" id="IPR036942">
    <property type="entry name" value="Beta-barrel_TonB_sf"/>
</dbReference>
<reference evidence="17" key="1">
    <citation type="journal article" date="2013" name="BMC Microbiol.">
        <title>Taxonomy and evolution of bacteriochlorophyll a-containing members of the OM60/NOR5 clade of marine gammaproteobacteria: description of Luminiphilus syltensis gen. nov., sp. nov., reclassification of Haliea rubra as Pseudohaliea rubra gen. nov., comb. nov., and emendation of Chromatocurvus halotolerans.</title>
        <authorList>
            <person name="Spring S."/>
            <person name="Riedel T."/>
            <person name="Sproer C."/>
            <person name="Yan S."/>
            <person name="Harder J."/>
            <person name="Fuchs B.M."/>
        </authorList>
    </citation>
    <scope>NUCLEOTIDE SEQUENCE [LARGE SCALE GENOMIC DNA]</scope>
    <source>
        <strain evidence="17">NOR51-B</strain>
    </source>
</reference>
<feature type="domain" description="TonB-dependent receptor plug" evidence="15">
    <location>
        <begin position="43"/>
        <end position="149"/>
    </location>
</feature>
<proteinExistence type="inferred from homology"/>
<keyword evidence="3 11" id="KW-1134">Transmembrane beta strand</keyword>
<keyword evidence="13" id="KW-0732">Signal</keyword>
<evidence type="ECO:0000256" key="5">
    <source>
        <dbReference type="ARBA" id="ARBA00022692"/>
    </source>
</evidence>
<dbReference type="GO" id="GO:0009279">
    <property type="term" value="C:cell outer membrane"/>
    <property type="evidence" value="ECO:0007669"/>
    <property type="project" value="UniProtKB-SubCell"/>
</dbReference>
<comment type="similarity">
    <text evidence="11 12">Belongs to the TonB-dependent receptor family.</text>
</comment>
<comment type="subcellular location">
    <subcellularLocation>
        <location evidence="1 11">Cell outer membrane</location>
        <topology evidence="1 11">Multi-pass membrane protein</topology>
    </subcellularLocation>
</comment>
<evidence type="ECO:0000256" key="12">
    <source>
        <dbReference type="RuleBase" id="RU003357"/>
    </source>
</evidence>
<dbReference type="InterPro" id="IPR000531">
    <property type="entry name" value="Beta-barrel_TonB"/>
</dbReference>
<dbReference type="GO" id="GO:0006826">
    <property type="term" value="P:iron ion transport"/>
    <property type="evidence" value="ECO:0007669"/>
    <property type="project" value="UniProtKB-KW"/>
</dbReference>
<dbReference type="Pfam" id="PF00593">
    <property type="entry name" value="TonB_dep_Rec_b-barrel"/>
    <property type="match status" value="1"/>
</dbReference>
<keyword evidence="9 11" id="KW-0472">Membrane</keyword>
<evidence type="ECO:0000259" key="14">
    <source>
        <dbReference type="Pfam" id="PF00593"/>
    </source>
</evidence>
<keyword evidence="6" id="KW-0408">Iron</keyword>
<accession>B8KT93</accession>
<keyword evidence="2 11" id="KW-0813">Transport</keyword>
<evidence type="ECO:0000256" key="9">
    <source>
        <dbReference type="ARBA" id="ARBA00023136"/>
    </source>
</evidence>
<gene>
    <name evidence="16" type="ORF">NOR51B_1319</name>
</gene>
<dbReference type="InterPro" id="IPR012910">
    <property type="entry name" value="Plug_dom"/>
</dbReference>
<evidence type="ECO:0000256" key="11">
    <source>
        <dbReference type="PROSITE-ProRule" id="PRU01360"/>
    </source>
</evidence>
<dbReference type="RefSeq" id="WP_009020120.1">
    <property type="nucleotide sequence ID" value="NZ_DS999411.1"/>
</dbReference>
<protein>
    <submittedName>
        <fullName evidence="16">TonB-dependent receptor</fullName>
    </submittedName>
</protein>
<dbReference type="SUPFAM" id="SSF56935">
    <property type="entry name" value="Porins"/>
    <property type="match status" value="1"/>
</dbReference>
<evidence type="ECO:0000256" key="3">
    <source>
        <dbReference type="ARBA" id="ARBA00022452"/>
    </source>
</evidence>
<dbReference type="eggNOG" id="COG4773">
    <property type="taxonomic scope" value="Bacteria"/>
</dbReference>